<dbReference type="Gene3D" id="3.40.50.360">
    <property type="match status" value="1"/>
</dbReference>
<evidence type="ECO:0000256" key="1">
    <source>
        <dbReference type="ARBA" id="ARBA00006961"/>
    </source>
</evidence>
<dbReference type="Proteomes" id="UP001140217">
    <property type="component" value="Unassembled WGS sequence"/>
</dbReference>
<dbReference type="InterPro" id="IPR008254">
    <property type="entry name" value="Flavodoxin/NO_synth"/>
</dbReference>
<dbReference type="EMBL" id="JANBUL010000053">
    <property type="protein sequence ID" value="KAJ2783183.1"/>
    <property type="molecule type" value="Genomic_DNA"/>
</dbReference>
<dbReference type="InterPro" id="IPR005025">
    <property type="entry name" value="FMN_Rdtase-like_dom"/>
</dbReference>
<dbReference type="GO" id="GO:0010181">
    <property type="term" value="F:FMN binding"/>
    <property type="evidence" value="ECO:0007669"/>
    <property type="project" value="InterPro"/>
</dbReference>
<dbReference type="InterPro" id="IPR010089">
    <property type="entry name" value="Flavoprotein_WrbA-like"/>
</dbReference>
<dbReference type="FunFam" id="3.40.50.360:FF:000001">
    <property type="entry name" value="NAD(P)H dehydrogenase (Quinone) FQR1-like"/>
    <property type="match status" value="1"/>
</dbReference>
<dbReference type="SUPFAM" id="SSF52218">
    <property type="entry name" value="Flavoproteins"/>
    <property type="match status" value="1"/>
</dbReference>
<sequence>MVRIFVITYSTYGHINTLAKSVVKGLEKAGAQVSRFQIAETLSDEVLAKMYAPPKEDIPIISPAQLPEADGFLFGFPTRYGTVPAQFKAFLDATGGLWQKQALAGKPAGFFFSTGSQHGGQETTVLTSLPVMAHHGLIYVPLGYSHPNLFDNNEVVGGSAWGAGTVANSDGSRQPSAKELEIAESQGEGFAKIAKKLAAN</sequence>
<accession>A0A9W8HDX5</accession>
<dbReference type="Pfam" id="PF03358">
    <property type="entry name" value="FMN_red"/>
    <property type="match status" value="1"/>
</dbReference>
<dbReference type="AlphaFoldDB" id="A0A9W8HDX5"/>
<evidence type="ECO:0000313" key="3">
    <source>
        <dbReference type="EMBL" id="KAJ2783183.1"/>
    </source>
</evidence>
<dbReference type="OrthoDB" id="504689at2759"/>
<reference evidence="3" key="1">
    <citation type="submission" date="2022-07" db="EMBL/GenBank/DDBJ databases">
        <title>Phylogenomic reconstructions and comparative analyses of Kickxellomycotina fungi.</title>
        <authorList>
            <person name="Reynolds N.K."/>
            <person name="Stajich J.E."/>
            <person name="Barry K."/>
            <person name="Grigoriev I.V."/>
            <person name="Crous P."/>
            <person name="Smith M.E."/>
        </authorList>
    </citation>
    <scope>NUCLEOTIDE SEQUENCE</scope>
    <source>
        <strain evidence="3">NBRC 105414</strain>
    </source>
</reference>
<gene>
    <name evidence="3" type="ORF">H4R18_001850</name>
</gene>
<dbReference type="PANTHER" id="PTHR30546:SF23">
    <property type="entry name" value="FLAVOPROTEIN-LIKE PROTEIN YCP4-RELATED"/>
    <property type="match status" value="1"/>
</dbReference>
<protein>
    <recommendedName>
        <fullName evidence="2">Flavodoxin-like domain-containing protein</fullName>
    </recommendedName>
</protein>
<comment type="caution">
    <text evidence="3">The sequence shown here is derived from an EMBL/GenBank/DDBJ whole genome shotgun (WGS) entry which is preliminary data.</text>
</comment>
<dbReference type="NCBIfam" id="NF002999">
    <property type="entry name" value="PRK03767.1"/>
    <property type="match status" value="1"/>
</dbReference>
<dbReference type="PROSITE" id="PS50902">
    <property type="entry name" value="FLAVODOXIN_LIKE"/>
    <property type="match status" value="1"/>
</dbReference>
<evidence type="ECO:0000259" key="2">
    <source>
        <dbReference type="PROSITE" id="PS50902"/>
    </source>
</evidence>
<dbReference type="PANTHER" id="PTHR30546">
    <property type="entry name" value="FLAVODOXIN-RELATED PROTEIN WRBA-RELATED"/>
    <property type="match status" value="1"/>
</dbReference>
<evidence type="ECO:0000313" key="4">
    <source>
        <dbReference type="Proteomes" id="UP001140217"/>
    </source>
</evidence>
<keyword evidence="4" id="KW-1185">Reference proteome</keyword>
<comment type="similarity">
    <text evidence="1">Belongs to the WrbA family.</text>
</comment>
<dbReference type="NCBIfam" id="TIGR01755">
    <property type="entry name" value="flav_wrbA"/>
    <property type="match status" value="1"/>
</dbReference>
<proteinExistence type="inferred from homology"/>
<dbReference type="GO" id="GO:0016020">
    <property type="term" value="C:membrane"/>
    <property type="evidence" value="ECO:0007669"/>
    <property type="project" value="TreeGrafter"/>
</dbReference>
<feature type="domain" description="Flavodoxin-like" evidence="2">
    <location>
        <begin position="4"/>
        <end position="190"/>
    </location>
</feature>
<dbReference type="InterPro" id="IPR029039">
    <property type="entry name" value="Flavoprotein-like_sf"/>
</dbReference>
<organism evidence="3 4">
    <name type="scientific">Coemansia javaensis</name>
    <dbReference type="NCBI Taxonomy" id="2761396"/>
    <lineage>
        <taxon>Eukaryota</taxon>
        <taxon>Fungi</taxon>
        <taxon>Fungi incertae sedis</taxon>
        <taxon>Zoopagomycota</taxon>
        <taxon>Kickxellomycotina</taxon>
        <taxon>Kickxellomycetes</taxon>
        <taxon>Kickxellales</taxon>
        <taxon>Kickxellaceae</taxon>
        <taxon>Coemansia</taxon>
    </lineage>
</organism>
<name>A0A9W8HDX5_9FUNG</name>
<dbReference type="GO" id="GO:0003955">
    <property type="term" value="F:NAD(P)H dehydrogenase (quinone) activity"/>
    <property type="evidence" value="ECO:0007669"/>
    <property type="project" value="InterPro"/>
</dbReference>